<dbReference type="SUPFAM" id="SSF52507">
    <property type="entry name" value="Homo-oligomeric flavin-containing Cys decarboxylases, HFCD"/>
    <property type="match status" value="1"/>
</dbReference>
<dbReference type="STRING" id="1344416.A0A139ADG1"/>
<dbReference type="AlphaFoldDB" id="A0A139ADG1"/>
<dbReference type="GO" id="GO:0015937">
    <property type="term" value="P:coenzyme A biosynthetic process"/>
    <property type="evidence" value="ECO:0007669"/>
    <property type="project" value="UniProtKB-KW"/>
</dbReference>
<sequence length="306" mass="32633">MSPVQHESSNALSLQRTNEHATKEGGNSLSRGPRLLLATTGSVASIKLPLLIKEIRQLEPRVELKVVSTDSSTHFLSSDELESLNVPVLRDKDEWDSWKRMGDPVLHIELRNWADAVVVAPLDANTLAKIANGLCDNLLTCVLRAWPASLPVVLCPAMNTAMYQNPFTSRHTQTIKEVLPNFEFIDPVSKRLACGDTGVGAMAPVSIIAERALEVAKKGMAIKEHEEGKLSVAAGTSGIVGNAGGAFADTSEGGDEISKSSTKGGPPLDERMKALIECGFEWAGAGGFPPPQPLDNGNHASPAKTQ</sequence>
<dbReference type="GO" id="GO:0010181">
    <property type="term" value="F:FMN binding"/>
    <property type="evidence" value="ECO:0007669"/>
    <property type="project" value="TreeGrafter"/>
</dbReference>
<proteinExistence type="inferred from homology"/>
<dbReference type="InterPro" id="IPR003382">
    <property type="entry name" value="Flavoprotein"/>
</dbReference>
<reference evidence="5 6" key="1">
    <citation type="journal article" date="2015" name="Genome Biol. Evol.">
        <title>Phylogenomic analyses indicate that early fungi evolved digesting cell walls of algal ancestors of land plants.</title>
        <authorList>
            <person name="Chang Y."/>
            <person name="Wang S."/>
            <person name="Sekimoto S."/>
            <person name="Aerts A.L."/>
            <person name="Choi C."/>
            <person name="Clum A."/>
            <person name="LaButti K.M."/>
            <person name="Lindquist E.A."/>
            <person name="Yee Ngan C."/>
            <person name="Ohm R.A."/>
            <person name="Salamov A.A."/>
            <person name="Grigoriev I.V."/>
            <person name="Spatafora J.W."/>
            <person name="Berbee M.L."/>
        </authorList>
    </citation>
    <scope>NUCLEOTIDE SEQUENCE [LARGE SCALE GENOMIC DNA]</scope>
    <source>
        <strain evidence="5 6">JEL478</strain>
    </source>
</reference>
<evidence type="ECO:0000256" key="3">
    <source>
        <dbReference type="SAM" id="MobiDB-lite"/>
    </source>
</evidence>
<comment type="similarity">
    <text evidence="2">Belongs to the HFCD (homooligomeric flavin containing Cys decarboxylase) superfamily.</text>
</comment>
<protein>
    <submittedName>
        <fullName evidence="5">Flavo protein</fullName>
    </submittedName>
</protein>
<dbReference type="GO" id="GO:0071513">
    <property type="term" value="C:phosphopantothenoylcysteine decarboxylase complex"/>
    <property type="evidence" value="ECO:0007669"/>
    <property type="project" value="TreeGrafter"/>
</dbReference>
<feature type="domain" description="Flavoprotein" evidence="4">
    <location>
        <begin position="34"/>
        <end position="212"/>
    </location>
</feature>
<name>A0A139ADG1_GONPJ</name>
<accession>A0A139ADG1</accession>
<feature type="region of interest" description="Disordered" evidence="3">
    <location>
        <begin position="284"/>
        <end position="306"/>
    </location>
</feature>
<evidence type="ECO:0000256" key="1">
    <source>
        <dbReference type="ARBA" id="ARBA00022993"/>
    </source>
</evidence>
<feature type="region of interest" description="Disordered" evidence="3">
    <location>
        <begin position="245"/>
        <end position="270"/>
    </location>
</feature>
<evidence type="ECO:0000259" key="4">
    <source>
        <dbReference type="Pfam" id="PF02441"/>
    </source>
</evidence>
<gene>
    <name evidence="5" type="ORF">M427DRAFT_155803</name>
</gene>
<dbReference type="Proteomes" id="UP000070544">
    <property type="component" value="Unassembled WGS sequence"/>
</dbReference>
<keyword evidence="6" id="KW-1185">Reference proteome</keyword>
<dbReference type="InterPro" id="IPR036551">
    <property type="entry name" value="Flavin_trans-like"/>
</dbReference>
<dbReference type="EMBL" id="KQ965767">
    <property type="protein sequence ID" value="KXS14699.1"/>
    <property type="molecule type" value="Genomic_DNA"/>
</dbReference>
<evidence type="ECO:0000313" key="6">
    <source>
        <dbReference type="Proteomes" id="UP000070544"/>
    </source>
</evidence>
<dbReference type="Pfam" id="PF02441">
    <property type="entry name" value="Flavoprotein"/>
    <property type="match status" value="1"/>
</dbReference>
<evidence type="ECO:0000313" key="5">
    <source>
        <dbReference type="EMBL" id="KXS14699.1"/>
    </source>
</evidence>
<dbReference type="Gene3D" id="3.40.50.1950">
    <property type="entry name" value="Flavin prenyltransferase-like"/>
    <property type="match status" value="1"/>
</dbReference>
<organism evidence="5 6">
    <name type="scientific">Gonapodya prolifera (strain JEL478)</name>
    <name type="common">Monoblepharis prolifera</name>
    <dbReference type="NCBI Taxonomy" id="1344416"/>
    <lineage>
        <taxon>Eukaryota</taxon>
        <taxon>Fungi</taxon>
        <taxon>Fungi incertae sedis</taxon>
        <taxon>Chytridiomycota</taxon>
        <taxon>Chytridiomycota incertae sedis</taxon>
        <taxon>Monoblepharidomycetes</taxon>
        <taxon>Monoblepharidales</taxon>
        <taxon>Gonapodyaceae</taxon>
        <taxon>Gonapodya</taxon>
    </lineage>
</organism>
<dbReference type="OrthoDB" id="1532798at2759"/>
<feature type="region of interest" description="Disordered" evidence="3">
    <location>
        <begin position="1"/>
        <end position="33"/>
    </location>
</feature>
<evidence type="ECO:0000256" key="2">
    <source>
        <dbReference type="ARBA" id="ARBA00038350"/>
    </source>
</evidence>
<dbReference type="PANTHER" id="PTHR14359:SF6">
    <property type="entry name" value="PHOSPHOPANTOTHENOYLCYSTEINE DECARBOXYLASE"/>
    <property type="match status" value="1"/>
</dbReference>
<dbReference type="GO" id="GO:0004633">
    <property type="term" value="F:phosphopantothenoylcysteine decarboxylase activity"/>
    <property type="evidence" value="ECO:0007669"/>
    <property type="project" value="TreeGrafter"/>
</dbReference>
<feature type="compositionally biased region" description="Polar residues" evidence="3">
    <location>
        <begin position="1"/>
        <end position="16"/>
    </location>
</feature>
<keyword evidence="1" id="KW-0173">Coenzyme A biosynthesis</keyword>
<dbReference type="PANTHER" id="PTHR14359">
    <property type="entry name" value="HOMO-OLIGOMERIC FLAVIN CONTAINING CYS DECARBOXYLASE FAMILY"/>
    <property type="match status" value="1"/>
</dbReference>